<proteinExistence type="predicted"/>
<keyword evidence="2" id="KW-1185">Reference proteome</keyword>
<organism evidence="1 2">
    <name type="scientific">Colletotrichum truncatum</name>
    <name type="common">Anthracnose fungus</name>
    <name type="synonym">Colletotrichum capsici</name>
    <dbReference type="NCBI Taxonomy" id="5467"/>
    <lineage>
        <taxon>Eukaryota</taxon>
        <taxon>Fungi</taxon>
        <taxon>Dikarya</taxon>
        <taxon>Ascomycota</taxon>
        <taxon>Pezizomycotina</taxon>
        <taxon>Sordariomycetes</taxon>
        <taxon>Hypocreomycetidae</taxon>
        <taxon>Glomerellales</taxon>
        <taxon>Glomerellaceae</taxon>
        <taxon>Colletotrichum</taxon>
        <taxon>Colletotrichum truncatum species complex</taxon>
    </lineage>
</organism>
<dbReference type="Proteomes" id="UP000805649">
    <property type="component" value="Unassembled WGS sequence"/>
</dbReference>
<name>A0ACC3YJX6_COLTU</name>
<comment type="caution">
    <text evidence="1">The sequence shown here is derived from an EMBL/GenBank/DDBJ whole genome shotgun (WGS) entry which is preliminary data.</text>
</comment>
<sequence>MADKNVQIIAVAAVFLFLTWVAVGLRVYCRVFLIRSIGKDDRVMVILLILFTVYLGLQIYGGTRGIGFLDSEISLQRKREALQLWWVLELLNVCLTCLLKISVGFFLLRVAIDRPHIWIIRILMLGTIFFGATYLLMVALQCRPVNTYWDQGPRTPGKCWPRQVIYVMTITATVINTSADFTFGTLPWFIVRSMNLPLGTKIVVVCILGLAAVGSTATIVRAFYIPTLLEETNFLHETAGFAIWSTVEPGVGMIAASIATLRPLHQLIVAKMGRATSSGFRRYQWRQRQQARRNETSRQVREAHNLAPQNPLADTDITSPQGILEAAPPPLPQLSKQTNSTLKSSAVDEGNNNRPMLAMMEFPSAINLSEEFRRTMERTPEEWSAKIRVCDSMATVTIYSN</sequence>
<gene>
    <name evidence="1" type="ORF">CTRU02_213162</name>
</gene>
<dbReference type="EMBL" id="VUJX02000009">
    <property type="protein sequence ID" value="KAL0932209.1"/>
    <property type="molecule type" value="Genomic_DNA"/>
</dbReference>
<reference evidence="1 2" key="1">
    <citation type="journal article" date="2020" name="Phytopathology">
        <title>Genome Sequence Resources of Colletotrichum truncatum, C. plurivorum, C. musicola, and C. sojae: Four Species Pathogenic to Soybean (Glycine max).</title>
        <authorList>
            <person name="Rogerio F."/>
            <person name="Boufleur T.R."/>
            <person name="Ciampi-Guillardi M."/>
            <person name="Sukno S.A."/>
            <person name="Thon M.R."/>
            <person name="Massola Junior N.S."/>
            <person name="Baroncelli R."/>
        </authorList>
    </citation>
    <scope>NUCLEOTIDE SEQUENCE [LARGE SCALE GENOMIC DNA]</scope>
    <source>
        <strain evidence="1 2">CMES1059</strain>
    </source>
</reference>
<evidence type="ECO:0000313" key="1">
    <source>
        <dbReference type="EMBL" id="KAL0932209.1"/>
    </source>
</evidence>
<evidence type="ECO:0000313" key="2">
    <source>
        <dbReference type="Proteomes" id="UP000805649"/>
    </source>
</evidence>
<protein>
    <submittedName>
        <fullName evidence="1">Integral membrane protein</fullName>
    </submittedName>
</protein>
<accession>A0ACC3YJX6</accession>